<comment type="function">
    <text evidence="8">Transfers the 4'-phosphopantetheine moiety from coenzyme A to a Ser of acyl-carrier-protein.</text>
</comment>
<dbReference type="NCBIfam" id="TIGR00516">
    <property type="entry name" value="acpS"/>
    <property type="match status" value="1"/>
</dbReference>
<keyword evidence="6 8" id="KW-0443">Lipid metabolism</keyword>
<accession>A0A7W5BG72</accession>
<dbReference type="Gene3D" id="3.90.470.20">
    <property type="entry name" value="4'-phosphopantetheinyl transferase domain"/>
    <property type="match status" value="1"/>
</dbReference>
<organism evidence="10 11">
    <name type="scientific">Pseudoduganella violacea</name>
    <dbReference type="NCBI Taxonomy" id="1715466"/>
    <lineage>
        <taxon>Bacteria</taxon>
        <taxon>Pseudomonadati</taxon>
        <taxon>Pseudomonadota</taxon>
        <taxon>Betaproteobacteria</taxon>
        <taxon>Burkholderiales</taxon>
        <taxon>Oxalobacteraceae</taxon>
        <taxon>Telluria group</taxon>
        <taxon>Pseudoduganella</taxon>
    </lineage>
</organism>
<dbReference type="EC" id="2.7.8.7" evidence="8"/>
<comment type="cofactor">
    <cofactor evidence="8">
        <name>Mg(2+)</name>
        <dbReference type="ChEBI" id="CHEBI:18420"/>
    </cofactor>
</comment>
<dbReference type="GO" id="GO:0008897">
    <property type="term" value="F:holo-[acyl-carrier-protein] synthase activity"/>
    <property type="evidence" value="ECO:0007669"/>
    <property type="project" value="UniProtKB-UniRule"/>
</dbReference>
<dbReference type="HAMAP" id="MF_00101">
    <property type="entry name" value="AcpS"/>
    <property type="match status" value="1"/>
</dbReference>
<comment type="subcellular location">
    <subcellularLocation>
        <location evidence="8">Cytoplasm</location>
    </subcellularLocation>
</comment>
<keyword evidence="4 8" id="KW-0276">Fatty acid metabolism</keyword>
<evidence type="ECO:0000256" key="1">
    <source>
        <dbReference type="ARBA" id="ARBA00022516"/>
    </source>
</evidence>
<dbReference type="Proteomes" id="UP000541535">
    <property type="component" value="Unassembled WGS sequence"/>
</dbReference>
<reference evidence="10 11" key="1">
    <citation type="submission" date="2020-08" db="EMBL/GenBank/DDBJ databases">
        <title>Genomic Encyclopedia of Type Strains, Phase III (KMG-III): the genomes of soil and plant-associated and newly described type strains.</title>
        <authorList>
            <person name="Whitman W."/>
        </authorList>
    </citation>
    <scope>NUCLEOTIDE SEQUENCE [LARGE SCALE GENOMIC DNA]</scope>
    <source>
        <strain evidence="10 11">CECT 8897</strain>
    </source>
</reference>
<dbReference type="RefSeq" id="WP_183443373.1">
    <property type="nucleotide sequence ID" value="NZ_JACHXD010000018.1"/>
</dbReference>
<evidence type="ECO:0000256" key="4">
    <source>
        <dbReference type="ARBA" id="ARBA00022832"/>
    </source>
</evidence>
<keyword evidence="8" id="KW-0963">Cytoplasm</keyword>
<gene>
    <name evidence="8" type="primary">acpS</name>
    <name evidence="10" type="ORF">FHS03_004758</name>
</gene>
<dbReference type="InterPro" id="IPR002582">
    <property type="entry name" value="ACPS"/>
</dbReference>
<keyword evidence="11" id="KW-1185">Reference proteome</keyword>
<protein>
    <recommendedName>
        <fullName evidence="8">Holo-[acyl-carrier-protein] synthase</fullName>
        <shortName evidence="8">Holo-ACP synthase</shortName>
        <ecNumber evidence="8">2.7.8.7</ecNumber>
    </recommendedName>
    <alternativeName>
        <fullName evidence="8">4'-phosphopantetheinyl transferase AcpS</fullName>
    </alternativeName>
</protein>
<feature type="binding site" evidence="8">
    <location>
        <position position="62"/>
    </location>
    <ligand>
        <name>Mg(2+)</name>
        <dbReference type="ChEBI" id="CHEBI:18420"/>
    </ligand>
</feature>
<sequence length="131" mass="14290">MIYGVGTDICKIARIEEALARHGERFAAKVLGPDELAIYRERGAQHPKRALRYLATRFAAKEAFAKAIGTGVRPPMLLPAAQMLNEENGKPTIVCGGALADFMREKGLRAQLSISDEDDYAVAFVIVEQTA</sequence>
<dbReference type="InterPro" id="IPR037143">
    <property type="entry name" value="4-PPantetheinyl_Trfase_dom_sf"/>
</dbReference>
<dbReference type="GO" id="GO:0005737">
    <property type="term" value="C:cytoplasm"/>
    <property type="evidence" value="ECO:0007669"/>
    <property type="project" value="UniProtKB-SubCell"/>
</dbReference>
<dbReference type="Pfam" id="PF01648">
    <property type="entry name" value="ACPS"/>
    <property type="match status" value="1"/>
</dbReference>
<keyword evidence="2 8" id="KW-0808">Transferase</keyword>
<dbReference type="EMBL" id="JACHXD010000018">
    <property type="protein sequence ID" value="MBB3121680.1"/>
    <property type="molecule type" value="Genomic_DNA"/>
</dbReference>
<dbReference type="GO" id="GO:0000287">
    <property type="term" value="F:magnesium ion binding"/>
    <property type="evidence" value="ECO:0007669"/>
    <property type="project" value="UniProtKB-UniRule"/>
</dbReference>
<comment type="catalytic activity">
    <reaction evidence="8">
        <text>apo-[ACP] + CoA = holo-[ACP] + adenosine 3',5'-bisphosphate + H(+)</text>
        <dbReference type="Rhea" id="RHEA:12068"/>
        <dbReference type="Rhea" id="RHEA-COMP:9685"/>
        <dbReference type="Rhea" id="RHEA-COMP:9690"/>
        <dbReference type="ChEBI" id="CHEBI:15378"/>
        <dbReference type="ChEBI" id="CHEBI:29999"/>
        <dbReference type="ChEBI" id="CHEBI:57287"/>
        <dbReference type="ChEBI" id="CHEBI:58343"/>
        <dbReference type="ChEBI" id="CHEBI:64479"/>
        <dbReference type="EC" id="2.7.8.7"/>
    </reaction>
</comment>
<comment type="caution">
    <text evidence="10">The sequence shown here is derived from an EMBL/GenBank/DDBJ whole genome shotgun (WGS) entry which is preliminary data.</text>
</comment>
<evidence type="ECO:0000313" key="10">
    <source>
        <dbReference type="EMBL" id="MBB3121680.1"/>
    </source>
</evidence>
<keyword evidence="7 8" id="KW-0275">Fatty acid biosynthesis</keyword>
<comment type="similarity">
    <text evidence="8">Belongs to the P-Pant transferase superfamily. AcpS family.</text>
</comment>
<evidence type="ECO:0000256" key="5">
    <source>
        <dbReference type="ARBA" id="ARBA00022842"/>
    </source>
</evidence>
<proteinExistence type="inferred from homology"/>
<keyword evidence="1 8" id="KW-0444">Lipid biosynthesis</keyword>
<dbReference type="SUPFAM" id="SSF56214">
    <property type="entry name" value="4'-phosphopantetheinyl transferase"/>
    <property type="match status" value="1"/>
</dbReference>
<dbReference type="InterPro" id="IPR008278">
    <property type="entry name" value="4-PPantetheinyl_Trfase_dom"/>
</dbReference>
<keyword evidence="5 8" id="KW-0460">Magnesium</keyword>
<dbReference type="NCBIfam" id="TIGR00556">
    <property type="entry name" value="pantethn_trn"/>
    <property type="match status" value="1"/>
</dbReference>
<dbReference type="AlphaFoldDB" id="A0A7W5BG72"/>
<dbReference type="GO" id="GO:0006633">
    <property type="term" value="P:fatty acid biosynthetic process"/>
    <property type="evidence" value="ECO:0007669"/>
    <property type="project" value="UniProtKB-UniRule"/>
</dbReference>
<keyword evidence="3 8" id="KW-0479">Metal-binding</keyword>
<feature type="domain" description="4'-phosphopantetheinyl transferase" evidence="9">
    <location>
        <begin position="4"/>
        <end position="125"/>
    </location>
</feature>
<evidence type="ECO:0000313" key="11">
    <source>
        <dbReference type="Proteomes" id="UP000541535"/>
    </source>
</evidence>
<evidence type="ECO:0000256" key="3">
    <source>
        <dbReference type="ARBA" id="ARBA00022723"/>
    </source>
</evidence>
<evidence type="ECO:0000256" key="6">
    <source>
        <dbReference type="ARBA" id="ARBA00023098"/>
    </source>
</evidence>
<evidence type="ECO:0000256" key="2">
    <source>
        <dbReference type="ARBA" id="ARBA00022679"/>
    </source>
</evidence>
<evidence type="ECO:0000259" key="9">
    <source>
        <dbReference type="Pfam" id="PF01648"/>
    </source>
</evidence>
<evidence type="ECO:0000256" key="8">
    <source>
        <dbReference type="HAMAP-Rule" id="MF_00101"/>
    </source>
</evidence>
<dbReference type="InterPro" id="IPR004568">
    <property type="entry name" value="Ppantetheine-prot_Trfase_dom"/>
</dbReference>
<name>A0A7W5BG72_9BURK</name>
<evidence type="ECO:0000256" key="7">
    <source>
        <dbReference type="ARBA" id="ARBA00023160"/>
    </source>
</evidence>
<feature type="binding site" evidence="8">
    <location>
        <position position="8"/>
    </location>
    <ligand>
        <name>Mg(2+)</name>
        <dbReference type="ChEBI" id="CHEBI:18420"/>
    </ligand>
</feature>